<sequence>MNKVIPYIFMSLLFLTSCSPYGLTGDPNSDSNDSEATPEEIAEMENMKTFSITLEQFGKNMQTQNNDVLLNETEMGYVTKDHLIQIDYKSDSADKNEALTYIYILIDQPSAEFTNIEQECIATLEKLFTSLEVSYDVNELVTSVKENKIEAMNTEDVMVELTNNSTNIQMTISPK</sequence>
<organism evidence="2 3">
    <name type="scientific">Pseudogracilibacillus auburnensis</name>
    <dbReference type="NCBI Taxonomy" id="1494959"/>
    <lineage>
        <taxon>Bacteria</taxon>
        <taxon>Bacillati</taxon>
        <taxon>Bacillota</taxon>
        <taxon>Bacilli</taxon>
        <taxon>Bacillales</taxon>
        <taxon>Bacillaceae</taxon>
        <taxon>Pseudogracilibacillus</taxon>
    </lineage>
</organism>
<proteinExistence type="predicted"/>
<evidence type="ECO:0008006" key="4">
    <source>
        <dbReference type="Google" id="ProtNLM"/>
    </source>
</evidence>
<dbReference type="EMBL" id="QJJQ01000011">
    <property type="protein sequence ID" value="PXW85246.1"/>
    <property type="molecule type" value="Genomic_DNA"/>
</dbReference>
<dbReference type="RefSeq" id="WP_110396167.1">
    <property type="nucleotide sequence ID" value="NZ_JBHUHB010000001.1"/>
</dbReference>
<evidence type="ECO:0000313" key="2">
    <source>
        <dbReference type="EMBL" id="PXW85246.1"/>
    </source>
</evidence>
<dbReference type="PROSITE" id="PS51257">
    <property type="entry name" value="PROKAR_LIPOPROTEIN"/>
    <property type="match status" value="1"/>
</dbReference>
<protein>
    <recommendedName>
        <fullName evidence="4">YusW-like protein</fullName>
    </recommendedName>
</protein>
<dbReference type="Proteomes" id="UP000247978">
    <property type="component" value="Unassembled WGS sequence"/>
</dbReference>
<dbReference type="AlphaFoldDB" id="A0A2V3VUB0"/>
<reference evidence="2 3" key="1">
    <citation type="submission" date="2018-05" db="EMBL/GenBank/DDBJ databases">
        <title>Genomic Encyclopedia of Type Strains, Phase IV (KMG-IV): sequencing the most valuable type-strain genomes for metagenomic binning, comparative biology and taxonomic classification.</title>
        <authorList>
            <person name="Goeker M."/>
        </authorList>
    </citation>
    <scope>NUCLEOTIDE SEQUENCE [LARGE SCALE GENOMIC DNA]</scope>
    <source>
        <strain evidence="2 3">DSM 28556</strain>
    </source>
</reference>
<accession>A0A2V3VUB0</accession>
<evidence type="ECO:0000256" key="1">
    <source>
        <dbReference type="SAM" id="SignalP"/>
    </source>
</evidence>
<feature type="signal peptide" evidence="1">
    <location>
        <begin position="1"/>
        <end position="22"/>
    </location>
</feature>
<feature type="chain" id="PRO_5016179357" description="YusW-like protein" evidence="1">
    <location>
        <begin position="23"/>
        <end position="175"/>
    </location>
</feature>
<keyword evidence="1" id="KW-0732">Signal</keyword>
<dbReference type="OrthoDB" id="2856326at2"/>
<gene>
    <name evidence="2" type="ORF">DFR56_11112</name>
</gene>
<comment type="caution">
    <text evidence="2">The sequence shown here is derived from an EMBL/GenBank/DDBJ whole genome shotgun (WGS) entry which is preliminary data.</text>
</comment>
<keyword evidence="3" id="KW-1185">Reference proteome</keyword>
<evidence type="ECO:0000313" key="3">
    <source>
        <dbReference type="Proteomes" id="UP000247978"/>
    </source>
</evidence>
<name>A0A2V3VUB0_9BACI</name>